<proteinExistence type="predicted"/>
<feature type="region of interest" description="Disordered" evidence="1">
    <location>
        <begin position="1"/>
        <end position="25"/>
    </location>
</feature>
<dbReference type="Proteomes" id="UP001219525">
    <property type="component" value="Unassembled WGS sequence"/>
</dbReference>
<feature type="region of interest" description="Disordered" evidence="1">
    <location>
        <begin position="87"/>
        <end position="109"/>
    </location>
</feature>
<evidence type="ECO:0000256" key="1">
    <source>
        <dbReference type="SAM" id="MobiDB-lite"/>
    </source>
</evidence>
<protein>
    <submittedName>
        <fullName evidence="2">Uncharacterized protein</fullName>
    </submittedName>
</protein>
<gene>
    <name evidence="2" type="ORF">GGX14DRAFT_662149</name>
</gene>
<organism evidence="2 3">
    <name type="scientific">Mycena pura</name>
    <dbReference type="NCBI Taxonomy" id="153505"/>
    <lineage>
        <taxon>Eukaryota</taxon>
        <taxon>Fungi</taxon>
        <taxon>Dikarya</taxon>
        <taxon>Basidiomycota</taxon>
        <taxon>Agaricomycotina</taxon>
        <taxon>Agaricomycetes</taxon>
        <taxon>Agaricomycetidae</taxon>
        <taxon>Agaricales</taxon>
        <taxon>Marasmiineae</taxon>
        <taxon>Mycenaceae</taxon>
        <taxon>Mycena</taxon>
    </lineage>
</organism>
<dbReference type="AlphaFoldDB" id="A0AAD6YAD3"/>
<name>A0AAD6YAD3_9AGAR</name>
<evidence type="ECO:0000313" key="3">
    <source>
        <dbReference type="Proteomes" id="UP001219525"/>
    </source>
</evidence>
<dbReference type="EMBL" id="JARJCW010000069">
    <property type="protein sequence ID" value="KAJ7199138.1"/>
    <property type="molecule type" value="Genomic_DNA"/>
</dbReference>
<sequence length="195" mass="21550">MRAASKLEQAHPFSPHARRKTTSSPIVKPLLPLNMMPFPNINDPASTSALNVEDEYLNSAAKMADPSTMVSTFSPCCIWRDGDELKEAPARSAQRASTTRARPPPHHMPAARAAAWCQCGSGRDAGARARGLNRTARARAACTVISVSMSSVWLIRELFGWGQRWGNSQRYEKVDYQDWSPRGAPSMVINRRNTI</sequence>
<keyword evidence="3" id="KW-1185">Reference proteome</keyword>
<feature type="compositionally biased region" description="Low complexity" evidence="1">
    <location>
        <begin position="90"/>
        <end position="101"/>
    </location>
</feature>
<accession>A0AAD6YAD3</accession>
<evidence type="ECO:0000313" key="2">
    <source>
        <dbReference type="EMBL" id="KAJ7199138.1"/>
    </source>
</evidence>
<comment type="caution">
    <text evidence="2">The sequence shown here is derived from an EMBL/GenBank/DDBJ whole genome shotgun (WGS) entry which is preliminary data.</text>
</comment>
<reference evidence="2" key="1">
    <citation type="submission" date="2023-03" db="EMBL/GenBank/DDBJ databases">
        <title>Massive genome expansion in bonnet fungi (Mycena s.s.) driven by repeated elements and novel gene families across ecological guilds.</title>
        <authorList>
            <consortium name="Lawrence Berkeley National Laboratory"/>
            <person name="Harder C.B."/>
            <person name="Miyauchi S."/>
            <person name="Viragh M."/>
            <person name="Kuo A."/>
            <person name="Thoen E."/>
            <person name="Andreopoulos B."/>
            <person name="Lu D."/>
            <person name="Skrede I."/>
            <person name="Drula E."/>
            <person name="Henrissat B."/>
            <person name="Morin E."/>
            <person name="Kohler A."/>
            <person name="Barry K."/>
            <person name="LaButti K."/>
            <person name="Morin E."/>
            <person name="Salamov A."/>
            <person name="Lipzen A."/>
            <person name="Mereny Z."/>
            <person name="Hegedus B."/>
            <person name="Baldrian P."/>
            <person name="Stursova M."/>
            <person name="Weitz H."/>
            <person name="Taylor A."/>
            <person name="Grigoriev I.V."/>
            <person name="Nagy L.G."/>
            <person name="Martin F."/>
            <person name="Kauserud H."/>
        </authorList>
    </citation>
    <scope>NUCLEOTIDE SEQUENCE</scope>
    <source>
        <strain evidence="2">9144</strain>
    </source>
</reference>